<protein>
    <submittedName>
        <fullName evidence="2">Uncharacterized protein</fullName>
    </submittedName>
</protein>
<dbReference type="Proteomes" id="UP000003560">
    <property type="component" value="Unassembled WGS sequence"/>
</dbReference>
<evidence type="ECO:0000313" key="3">
    <source>
        <dbReference type="Proteomes" id="UP000003560"/>
    </source>
</evidence>
<reference evidence="2 3" key="1">
    <citation type="submission" date="2008-10" db="EMBL/GenBank/DDBJ databases">
        <title>Draft genome sequence of Collinsella stercoris (DSM 13279).</title>
        <authorList>
            <person name="Sudarsanam P."/>
            <person name="Ley R."/>
            <person name="Guruge J."/>
            <person name="Turnbaugh P.J."/>
            <person name="Mahowald M."/>
            <person name="Liep D."/>
            <person name="Gordon J."/>
        </authorList>
    </citation>
    <scope>NUCLEOTIDE SEQUENCE [LARGE SCALE GENOMIC DNA]</scope>
    <source>
        <strain evidence="2 3">DSM 13279</strain>
    </source>
</reference>
<organism evidence="2 3">
    <name type="scientific">Collinsella stercoris DSM 13279</name>
    <dbReference type="NCBI Taxonomy" id="445975"/>
    <lineage>
        <taxon>Bacteria</taxon>
        <taxon>Bacillati</taxon>
        <taxon>Actinomycetota</taxon>
        <taxon>Coriobacteriia</taxon>
        <taxon>Coriobacteriales</taxon>
        <taxon>Coriobacteriaceae</taxon>
        <taxon>Collinsella</taxon>
    </lineage>
</organism>
<keyword evidence="3" id="KW-1185">Reference proteome</keyword>
<dbReference type="STRING" id="445975.COLSTE_00208"/>
<comment type="caution">
    <text evidence="2">The sequence shown here is derived from an EMBL/GenBank/DDBJ whole genome shotgun (WGS) entry which is preliminary data.</text>
</comment>
<feature type="region of interest" description="Disordered" evidence="1">
    <location>
        <begin position="44"/>
        <end position="64"/>
    </location>
</feature>
<sequence>MDLRVQGHVCHLIRGENRIYGSGKEAGEFVRALSASKWRAAARLQRSSPRNARRAHARPMRLLL</sequence>
<accession>B6G819</accession>
<proteinExistence type="predicted"/>
<feature type="compositionally biased region" description="Basic residues" evidence="1">
    <location>
        <begin position="51"/>
        <end position="64"/>
    </location>
</feature>
<gene>
    <name evidence="2" type="ORF">COLSTE_00208</name>
</gene>
<dbReference type="AlphaFoldDB" id="B6G819"/>
<name>B6G819_9ACTN</name>
<dbReference type="HOGENOM" id="CLU_2859995_0_0_11"/>
<dbReference type="EMBL" id="ABXJ01000013">
    <property type="protein sequence ID" value="EEA91531.1"/>
    <property type="molecule type" value="Genomic_DNA"/>
</dbReference>
<evidence type="ECO:0000256" key="1">
    <source>
        <dbReference type="SAM" id="MobiDB-lite"/>
    </source>
</evidence>
<reference evidence="2 3" key="2">
    <citation type="submission" date="2008-10" db="EMBL/GenBank/DDBJ databases">
        <authorList>
            <person name="Fulton L."/>
            <person name="Clifton S."/>
            <person name="Fulton B."/>
            <person name="Xu J."/>
            <person name="Minx P."/>
            <person name="Pepin K.H."/>
            <person name="Johnson M."/>
            <person name="Thiruvilangam P."/>
            <person name="Bhonagiri V."/>
            <person name="Nash W.E."/>
            <person name="Mardis E.R."/>
            <person name="Wilson R.K."/>
        </authorList>
    </citation>
    <scope>NUCLEOTIDE SEQUENCE [LARGE SCALE GENOMIC DNA]</scope>
    <source>
        <strain evidence="2 3">DSM 13279</strain>
    </source>
</reference>
<evidence type="ECO:0000313" key="2">
    <source>
        <dbReference type="EMBL" id="EEA91531.1"/>
    </source>
</evidence>